<keyword evidence="3" id="KW-0813">Transport</keyword>
<comment type="caution">
    <text evidence="12">The sequence shown here is derived from an EMBL/GenBank/DDBJ whole genome shotgun (WGS) entry which is preliminary data.</text>
</comment>
<evidence type="ECO:0000256" key="3">
    <source>
        <dbReference type="ARBA" id="ARBA00022448"/>
    </source>
</evidence>
<dbReference type="EMBL" id="AUXW01000160">
    <property type="protein sequence ID" value="KKE82614.1"/>
    <property type="molecule type" value="Genomic_DNA"/>
</dbReference>
<evidence type="ECO:0000256" key="10">
    <source>
        <dbReference type="SAM" id="MobiDB-lite"/>
    </source>
</evidence>
<evidence type="ECO:0000313" key="12">
    <source>
        <dbReference type="EMBL" id="KKE82614.1"/>
    </source>
</evidence>
<dbReference type="Pfam" id="PF03544">
    <property type="entry name" value="TonB_C"/>
    <property type="match status" value="1"/>
</dbReference>
<dbReference type="InterPro" id="IPR006260">
    <property type="entry name" value="TonB/TolA_C"/>
</dbReference>
<dbReference type="PANTHER" id="PTHR33446:SF2">
    <property type="entry name" value="PROTEIN TONB"/>
    <property type="match status" value="1"/>
</dbReference>
<sequence>MMRFVVLLILVAALHVLVLGFLTDDKREATSIAPNHLTMTLAELPPPAAKTLQKSDFTNTNTQQHAIPDENAKPQKVVSTHNPETAKQNDISARSTPAQQKQLARPINAPQPVYPEDAKAAGQQGVVTIKFLVNARGGVESPHIVKSSGFDALDMAAKNAILDWSFYPTLVNEEAVSHWYQQRIIFEIEKVHIHTNKTIEPTP</sequence>
<evidence type="ECO:0000256" key="9">
    <source>
        <dbReference type="ARBA" id="ARBA00023136"/>
    </source>
</evidence>
<keyword evidence="7" id="KW-0653">Protein transport</keyword>
<evidence type="ECO:0000256" key="8">
    <source>
        <dbReference type="ARBA" id="ARBA00022989"/>
    </source>
</evidence>
<evidence type="ECO:0000259" key="11">
    <source>
        <dbReference type="PROSITE" id="PS52015"/>
    </source>
</evidence>
<dbReference type="PANTHER" id="PTHR33446">
    <property type="entry name" value="PROTEIN TONB-RELATED"/>
    <property type="match status" value="1"/>
</dbReference>
<comment type="similarity">
    <text evidence="2">Belongs to the TonB family.</text>
</comment>
<dbReference type="NCBIfam" id="TIGR01352">
    <property type="entry name" value="tonB_Cterm"/>
    <property type="match status" value="1"/>
</dbReference>
<accession>A0A0F6AB29</accession>
<evidence type="ECO:0000256" key="4">
    <source>
        <dbReference type="ARBA" id="ARBA00022475"/>
    </source>
</evidence>
<dbReference type="InterPro" id="IPR037682">
    <property type="entry name" value="TonB_C"/>
</dbReference>
<dbReference type="GO" id="GO:0015031">
    <property type="term" value="P:protein transport"/>
    <property type="evidence" value="ECO:0007669"/>
    <property type="project" value="UniProtKB-KW"/>
</dbReference>
<name>A0A0F6AB29_9GAMM</name>
<dbReference type="RefSeq" id="WP_046356991.1">
    <property type="nucleotide sequence ID" value="NZ_AUXW01000160.1"/>
</dbReference>
<evidence type="ECO:0000313" key="13">
    <source>
        <dbReference type="Proteomes" id="UP000033434"/>
    </source>
</evidence>
<evidence type="ECO:0000256" key="7">
    <source>
        <dbReference type="ARBA" id="ARBA00022927"/>
    </source>
</evidence>
<keyword evidence="6" id="KW-0812">Transmembrane</keyword>
<keyword evidence="5" id="KW-0997">Cell inner membrane</keyword>
<keyword evidence="8" id="KW-1133">Transmembrane helix</keyword>
<feature type="domain" description="TonB C-terminal" evidence="11">
    <location>
        <begin position="99"/>
        <end position="195"/>
    </location>
</feature>
<dbReference type="InterPro" id="IPR051045">
    <property type="entry name" value="TonB-dependent_transducer"/>
</dbReference>
<comment type="subcellular location">
    <subcellularLocation>
        <location evidence="1">Cell inner membrane</location>
        <topology evidence="1">Single-pass membrane protein</topology>
        <orientation evidence="1">Periplasmic side</orientation>
    </subcellularLocation>
</comment>
<dbReference type="PATRIC" id="fig|1129367.4.peg.3490"/>
<dbReference type="SUPFAM" id="SSF74653">
    <property type="entry name" value="TolA/TonB C-terminal domain"/>
    <property type="match status" value="1"/>
</dbReference>
<evidence type="ECO:0000256" key="6">
    <source>
        <dbReference type="ARBA" id="ARBA00022692"/>
    </source>
</evidence>
<keyword evidence="4" id="KW-1003">Cell membrane</keyword>
<dbReference type="PROSITE" id="PS52015">
    <property type="entry name" value="TONB_CTD"/>
    <property type="match status" value="1"/>
</dbReference>
<feature type="region of interest" description="Disordered" evidence="10">
    <location>
        <begin position="68"/>
        <end position="118"/>
    </location>
</feature>
<evidence type="ECO:0000256" key="1">
    <source>
        <dbReference type="ARBA" id="ARBA00004383"/>
    </source>
</evidence>
<dbReference type="AlphaFoldDB" id="A0A0F6AB29"/>
<proteinExistence type="inferred from homology"/>
<keyword evidence="9" id="KW-0472">Membrane</keyword>
<gene>
    <name evidence="12" type="ORF">N479_17540</name>
</gene>
<dbReference type="Proteomes" id="UP000033434">
    <property type="component" value="Unassembled WGS sequence"/>
</dbReference>
<dbReference type="GO" id="GO:0055085">
    <property type="term" value="P:transmembrane transport"/>
    <property type="evidence" value="ECO:0007669"/>
    <property type="project" value="InterPro"/>
</dbReference>
<dbReference type="GO" id="GO:0031992">
    <property type="term" value="F:energy transducer activity"/>
    <property type="evidence" value="ECO:0007669"/>
    <property type="project" value="TreeGrafter"/>
</dbReference>
<feature type="compositionally biased region" description="Polar residues" evidence="10">
    <location>
        <begin position="77"/>
        <end position="102"/>
    </location>
</feature>
<evidence type="ECO:0000256" key="5">
    <source>
        <dbReference type="ARBA" id="ARBA00022519"/>
    </source>
</evidence>
<dbReference type="GO" id="GO:0098797">
    <property type="term" value="C:plasma membrane protein complex"/>
    <property type="evidence" value="ECO:0007669"/>
    <property type="project" value="TreeGrafter"/>
</dbReference>
<reference evidence="12 13" key="1">
    <citation type="journal article" date="2015" name="BMC Genomics">
        <title>Genome mining reveals unlocked bioactive potential of marine Gram-negative bacteria.</title>
        <authorList>
            <person name="Machado H."/>
            <person name="Sonnenschein E.C."/>
            <person name="Melchiorsen J."/>
            <person name="Gram L."/>
        </authorList>
    </citation>
    <scope>NUCLEOTIDE SEQUENCE [LARGE SCALE GENOMIC DNA]</scope>
    <source>
        <strain evidence="12 13">S4054</strain>
    </source>
</reference>
<organism evidence="12 13">
    <name type="scientific">Pseudoalteromonas luteoviolacea S4054</name>
    <dbReference type="NCBI Taxonomy" id="1129367"/>
    <lineage>
        <taxon>Bacteria</taxon>
        <taxon>Pseudomonadati</taxon>
        <taxon>Pseudomonadota</taxon>
        <taxon>Gammaproteobacteria</taxon>
        <taxon>Alteromonadales</taxon>
        <taxon>Pseudoalteromonadaceae</taxon>
        <taxon>Pseudoalteromonas</taxon>
    </lineage>
</organism>
<protein>
    <recommendedName>
        <fullName evidence="11">TonB C-terminal domain-containing protein</fullName>
    </recommendedName>
</protein>
<evidence type="ECO:0000256" key="2">
    <source>
        <dbReference type="ARBA" id="ARBA00006555"/>
    </source>
</evidence>
<dbReference type="Gene3D" id="3.30.1150.10">
    <property type="match status" value="1"/>
</dbReference>